<evidence type="ECO:0000259" key="8">
    <source>
        <dbReference type="PROSITE" id="PS51913"/>
    </source>
</evidence>
<dbReference type="RefSeq" id="WP_072891607.1">
    <property type="nucleotide sequence ID" value="NZ_FQVW01000046.1"/>
</dbReference>
<evidence type="ECO:0000256" key="3">
    <source>
        <dbReference type="ARBA" id="ARBA00022679"/>
    </source>
</evidence>
<gene>
    <name evidence="6" type="primary">rpoE</name>
    <name evidence="9" type="ORF">SAMN05216225_10466</name>
</gene>
<evidence type="ECO:0000256" key="6">
    <source>
        <dbReference type="HAMAP-Rule" id="MF_00357"/>
    </source>
</evidence>
<feature type="domain" description="HTH HARE-type" evidence="8">
    <location>
        <begin position="14"/>
        <end position="81"/>
    </location>
</feature>
<dbReference type="PROSITE" id="PS51913">
    <property type="entry name" value="HTH_HARE"/>
    <property type="match status" value="1"/>
</dbReference>
<evidence type="ECO:0000256" key="1">
    <source>
        <dbReference type="ARBA" id="ARBA00009828"/>
    </source>
</evidence>
<dbReference type="Proteomes" id="UP000183988">
    <property type="component" value="Unassembled WGS sequence"/>
</dbReference>
<dbReference type="GO" id="GO:0006355">
    <property type="term" value="P:regulation of DNA-templated transcription"/>
    <property type="evidence" value="ECO:0007669"/>
    <property type="project" value="UniProtKB-UniRule"/>
</dbReference>
<dbReference type="GO" id="GO:0003899">
    <property type="term" value="F:DNA-directed RNA polymerase activity"/>
    <property type="evidence" value="ECO:0007669"/>
    <property type="project" value="UniProtKB-UniRule"/>
</dbReference>
<evidence type="ECO:0000256" key="7">
    <source>
        <dbReference type="SAM" id="MobiDB-lite"/>
    </source>
</evidence>
<proteinExistence type="inferred from homology"/>
<dbReference type="Pfam" id="PF05066">
    <property type="entry name" value="HARE-HTH"/>
    <property type="match status" value="1"/>
</dbReference>
<dbReference type="InterPro" id="IPR029757">
    <property type="entry name" value="RpoE"/>
</dbReference>
<keyword evidence="3 6" id="KW-0808">Transferase</keyword>
<organism evidence="9 10">
    <name type="scientific">Ornithinibacillus halophilus</name>
    <dbReference type="NCBI Taxonomy" id="930117"/>
    <lineage>
        <taxon>Bacteria</taxon>
        <taxon>Bacillati</taxon>
        <taxon>Bacillota</taxon>
        <taxon>Bacilli</taxon>
        <taxon>Bacillales</taxon>
        <taxon>Bacillaceae</taxon>
        <taxon>Ornithinibacillus</taxon>
    </lineage>
</organism>
<dbReference type="OrthoDB" id="401223at2"/>
<reference evidence="9 10" key="1">
    <citation type="submission" date="2016-11" db="EMBL/GenBank/DDBJ databases">
        <authorList>
            <person name="Jaros S."/>
            <person name="Januszkiewicz K."/>
            <person name="Wedrychowicz H."/>
        </authorList>
    </citation>
    <scope>NUCLEOTIDE SEQUENCE [LARGE SCALE GENOMIC DNA]</scope>
    <source>
        <strain evidence="9 10">IBRC-M 10683</strain>
    </source>
</reference>
<feature type="compositionally biased region" description="Acidic residues" evidence="7">
    <location>
        <begin position="110"/>
        <end position="175"/>
    </location>
</feature>
<evidence type="ECO:0000313" key="9">
    <source>
        <dbReference type="EMBL" id="SHG62739.1"/>
    </source>
</evidence>
<comment type="similarity">
    <text evidence="1 6">Belongs to the RpoE family.</text>
</comment>
<evidence type="ECO:0000256" key="5">
    <source>
        <dbReference type="ARBA" id="ARBA00023163"/>
    </source>
</evidence>
<dbReference type="EMBL" id="FQVW01000046">
    <property type="protein sequence ID" value="SHG62739.1"/>
    <property type="molecule type" value="Genomic_DNA"/>
</dbReference>
<keyword evidence="5 6" id="KW-0804">Transcription</keyword>
<accession>A0A1M5LDF3</accession>
<dbReference type="Gene3D" id="1.10.10.1250">
    <property type="entry name" value="RNA polymerase, subunit delta, N-terminal domain"/>
    <property type="match status" value="1"/>
</dbReference>
<dbReference type="HAMAP" id="MF_00357">
    <property type="entry name" value="RNApol_bact_RpoE"/>
    <property type="match status" value="1"/>
</dbReference>
<feature type="compositionally biased region" description="Basic residues" evidence="7">
    <location>
        <begin position="96"/>
        <end position="106"/>
    </location>
</feature>
<dbReference type="STRING" id="930117.SAMN05216225_10466"/>
<dbReference type="GO" id="GO:0006351">
    <property type="term" value="P:DNA-templated transcription"/>
    <property type="evidence" value="ECO:0007669"/>
    <property type="project" value="InterPro"/>
</dbReference>
<protein>
    <recommendedName>
        <fullName evidence="6">Probable DNA-directed RNA polymerase subunit delta</fullName>
    </recommendedName>
    <alternativeName>
        <fullName evidence="6">RNAP delta factor</fullName>
    </alternativeName>
</protein>
<comment type="function">
    <text evidence="6">Participates in both the initiation and recycling phases of transcription. In the presence of the delta subunit, RNAP displays an increased specificity of transcription, a decreased affinity for nucleic acids, and an increased efficiency of RNA synthesis because of enhanced recycling.</text>
</comment>
<dbReference type="AlphaFoldDB" id="A0A1M5LDF3"/>
<name>A0A1M5LDF3_9BACI</name>
<comment type="subunit">
    <text evidence="6">RNAP is composed of a core of 2 alpha, a beta and a beta' subunits. The core is associated with a delta subunit and one of several sigma factors.</text>
</comment>
<feature type="region of interest" description="Disordered" evidence="7">
    <location>
        <begin position="90"/>
        <end position="175"/>
    </location>
</feature>
<evidence type="ECO:0000256" key="4">
    <source>
        <dbReference type="ARBA" id="ARBA00022695"/>
    </source>
</evidence>
<evidence type="ECO:0000256" key="2">
    <source>
        <dbReference type="ARBA" id="ARBA00022478"/>
    </source>
</evidence>
<dbReference type="NCBIfam" id="TIGR04567">
    <property type="entry name" value="RNAP_delt_lowGC"/>
    <property type="match status" value="1"/>
</dbReference>
<keyword evidence="2 6" id="KW-0240">DNA-directed RNA polymerase</keyword>
<dbReference type="InterPro" id="IPR007759">
    <property type="entry name" value="Asxl_HARE-HTH"/>
</dbReference>
<keyword evidence="4 6" id="KW-0548">Nucleotidyltransferase</keyword>
<dbReference type="InterPro" id="IPR038087">
    <property type="entry name" value="RNAP_delta_N_dom_sf"/>
</dbReference>
<evidence type="ECO:0000313" key="10">
    <source>
        <dbReference type="Proteomes" id="UP000183988"/>
    </source>
</evidence>
<keyword evidence="10" id="KW-1185">Reference proteome</keyword>
<sequence length="175" mass="20788">MSLDSYNREELKSMSMIDLARIILQEEKKALHFKEIYDRIAEIKGYAEKDKEENISQFYTDLNVHGRFMTLGSNMWGLKRWYPAEQIDEDITNETKKKKKSKKKKKEVLAETESDIDAEDLDIIDGDVTDIINDFEEDEDEDEDFDDLEDDFDDFDEDEDEEDLEEDDLDEEDEK</sequence>
<dbReference type="GO" id="GO:0000428">
    <property type="term" value="C:DNA-directed RNA polymerase complex"/>
    <property type="evidence" value="ECO:0007669"/>
    <property type="project" value="UniProtKB-KW"/>
</dbReference>